<evidence type="ECO:0000313" key="2">
    <source>
        <dbReference type="EMBL" id="MED6127470.1"/>
    </source>
</evidence>
<protein>
    <submittedName>
        <fullName evidence="2">Uncharacterized protein</fullName>
    </submittedName>
</protein>
<accession>A0ABU6RU29</accession>
<dbReference type="EMBL" id="JASCZI010031811">
    <property type="protein sequence ID" value="MED6127470.1"/>
    <property type="molecule type" value="Genomic_DNA"/>
</dbReference>
<proteinExistence type="predicted"/>
<name>A0ABU6RU29_9FABA</name>
<organism evidence="2 3">
    <name type="scientific">Stylosanthes scabra</name>
    <dbReference type="NCBI Taxonomy" id="79078"/>
    <lineage>
        <taxon>Eukaryota</taxon>
        <taxon>Viridiplantae</taxon>
        <taxon>Streptophyta</taxon>
        <taxon>Embryophyta</taxon>
        <taxon>Tracheophyta</taxon>
        <taxon>Spermatophyta</taxon>
        <taxon>Magnoliopsida</taxon>
        <taxon>eudicotyledons</taxon>
        <taxon>Gunneridae</taxon>
        <taxon>Pentapetalae</taxon>
        <taxon>rosids</taxon>
        <taxon>fabids</taxon>
        <taxon>Fabales</taxon>
        <taxon>Fabaceae</taxon>
        <taxon>Papilionoideae</taxon>
        <taxon>50 kb inversion clade</taxon>
        <taxon>dalbergioids sensu lato</taxon>
        <taxon>Dalbergieae</taxon>
        <taxon>Pterocarpus clade</taxon>
        <taxon>Stylosanthes</taxon>
    </lineage>
</organism>
<comment type="caution">
    <text evidence="2">The sequence shown here is derived from an EMBL/GenBank/DDBJ whole genome shotgun (WGS) entry which is preliminary data.</text>
</comment>
<evidence type="ECO:0000313" key="3">
    <source>
        <dbReference type="Proteomes" id="UP001341840"/>
    </source>
</evidence>
<gene>
    <name evidence="2" type="ORF">PIB30_088418</name>
</gene>
<sequence>MKVEESDPVKIAPPNKSPKKKAKEDKGKSIDIGEFTHTPIKALQLLDGELLQIMGLEEVSHVWTFGPSLGPSLGLGPNVILLE</sequence>
<keyword evidence="3" id="KW-1185">Reference proteome</keyword>
<dbReference type="Proteomes" id="UP001341840">
    <property type="component" value="Unassembled WGS sequence"/>
</dbReference>
<evidence type="ECO:0000256" key="1">
    <source>
        <dbReference type="SAM" id="MobiDB-lite"/>
    </source>
</evidence>
<reference evidence="2 3" key="1">
    <citation type="journal article" date="2023" name="Plants (Basel)">
        <title>Bridging the Gap: Combining Genomics and Transcriptomics Approaches to Understand Stylosanthes scabra, an Orphan Legume from the Brazilian Caatinga.</title>
        <authorList>
            <person name="Ferreira-Neto J.R.C."/>
            <person name="da Silva M.D."/>
            <person name="Binneck E."/>
            <person name="de Melo N.F."/>
            <person name="da Silva R.H."/>
            <person name="de Melo A.L.T.M."/>
            <person name="Pandolfi V."/>
            <person name="Bustamante F.O."/>
            <person name="Brasileiro-Vidal A.C."/>
            <person name="Benko-Iseppon A.M."/>
        </authorList>
    </citation>
    <scope>NUCLEOTIDE SEQUENCE [LARGE SCALE GENOMIC DNA]</scope>
    <source>
        <tissue evidence="2">Leaves</tissue>
    </source>
</reference>
<feature type="region of interest" description="Disordered" evidence="1">
    <location>
        <begin position="1"/>
        <end position="30"/>
    </location>
</feature>